<sequence>TSKLVAVGLNVLDPYVNVEFEILICAGANKVPTIVLNATFRVPLLIDNISSPVNVGQVVVFVPKVVAAFVIRIQIPMDVESAGSQKVPLVIATVLYVFGLTGIVLVTSSILTPLKTGAAVSPIVTSALVVLIKEFVPPLVKVPELIINAEPQNQISPELPSSCNVMS</sequence>
<name>A0A5J4VN67_9EUKA</name>
<keyword evidence="1" id="KW-0812">Transmembrane</keyword>
<dbReference type="EMBL" id="SNRW01005962">
    <property type="protein sequence ID" value="KAA6384021.1"/>
    <property type="molecule type" value="Genomic_DNA"/>
</dbReference>
<organism evidence="2 3">
    <name type="scientific">Streblomastix strix</name>
    <dbReference type="NCBI Taxonomy" id="222440"/>
    <lineage>
        <taxon>Eukaryota</taxon>
        <taxon>Metamonada</taxon>
        <taxon>Preaxostyla</taxon>
        <taxon>Oxymonadida</taxon>
        <taxon>Streblomastigidae</taxon>
        <taxon>Streblomastix</taxon>
    </lineage>
</organism>
<feature type="non-terminal residue" evidence="2">
    <location>
        <position position="1"/>
    </location>
</feature>
<keyword evidence="1" id="KW-0472">Membrane</keyword>
<feature type="transmembrane region" description="Helical" evidence="1">
    <location>
        <begin position="87"/>
        <end position="111"/>
    </location>
</feature>
<accession>A0A5J4VN67</accession>
<proteinExistence type="predicted"/>
<evidence type="ECO:0000313" key="2">
    <source>
        <dbReference type="EMBL" id="KAA6384021.1"/>
    </source>
</evidence>
<dbReference type="AlphaFoldDB" id="A0A5J4VN67"/>
<dbReference type="Proteomes" id="UP000324800">
    <property type="component" value="Unassembled WGS sequence"/>
</dbReference>
<reference evidence="2 3" key="1">
    <citation type="submission" date="2019-03" db="EMBL/GenBank/DDBJ databases">
        <title>Single cell metagenomics reveals metabolic interactions within the superorganism composed of flagellate Streblomastix strix and complex community of Bacteroidetes bacteria on its surface.</title>
        <authorList>
            <person name="Treitli S.C."/>
            <person name="Kolisko M."/>
            <person name="Husnik F."/>
            <person name="Keeling P."/>
            <person name="Hampl V."/>
        </authorList>
    </citation>
    <scope>NUCLEOTIDE SEQUENCE [LARGE SCALE GENOMIC DNA]</scope>
    <source>
        <strain evidence="2">ST1C</strain>
    </source>
</reference>
<evidence type="ECO:0000256" key="1">
    <source>
        <dbReference type="SAM" id="Phobius"/>
    </source>
</evidence>
<protein>
    <submittedName>
        <fullName evidence="2">Uncharacterized protein</fullName>
    </submittedName>
</protein>
<evidence type="ECO:0000313" key="3">
    <source>
        <dbReference type="Proteomes" id="UP000324800"/>
    </source>
</evidence>
<gene>
    <name evidence="2" type="ORF">EZS28_020452</name>
</gene>
<comment type="caution">
    <text evidence="2">The sequence shown here is derived from an EMBL/GenBank/DDBJ whole genome shotgun (WGS) entry which is preliminary data.</text>
</comment>
<feature type="transmembrane region" description="Helical" evidence="1">
    <location>
        <begin position="55"/>
        <end position="75"/>
    </location>
</feature>
<keyword evidence="1" id="KW-1133">Transmembrane helix</keyword>